<name>A0A143YSQ5_9LACT</name>
<keyword evidence="2" id="KW-0808">Transferase</keyword>
<evidence type="ECO:0000313" key="5">
    <source>
        <dbReference type="Proteomes" id="UP000199280"/>
    </source>
</evidence>
<dbReference type="Pfam" id="PF00535">
    <property type="entry name" value="Glycos_transf_2"/>
    <property type="match status" value="1"/>
</dbReference>
<dbReference type="PANTHER" id="PTHR22916:SF3">
    <property type="entry name" value="UDP-GLCNAC:BETAGAL BETA-1,3-N-ACETYLGLUCOSAMINYLTRANSFERASE-LIKE PROTEIN 1"/>
    <property type="match status" value="1"/>
</dbReference>
<dbReference type="AlphaFoldDB" id="A0A143YSQ5"/>
<organism evidence="2 4">
    <name type="scientific">Trichococcus ilyis</name>
    <dbReference type="NCBI Taxonomy" id="640938"/>
    <lineage>
        <taxon>Bacteria</taxon>
        <taxon>Bacillati</taxon>
        <taxon>Bacillota</taxon>
        <taxon>Bacilli</taxon>
        <taxon>Lactobacillales</taxon>
        <taxon>Carnobacteriaceae</taxon>
        <taxon>Trichococcus</taxon>
    </lineage>
</organism>
<dbReference type="Proteomes" id="UP000199280">
    <property type="component" value="Unassembled WGS sequence"/>
</dbReference>
<keyword evidence="5" id="KW-1185">Reference proteome</keyword>
<reference evidence="3 5" key="2">
    <citation type="submission" date="2016-10" db="EMBL/GenBank/DDBJ databases">
        <authorList>
            <person name="Varghese N."/>
            <person name="Submissions S."/>
        </authorList>
    </citation>
    <scope>NUCLEOTIDE SEQUENCE [LARGE SCALE GENOMIC DNA]</scope>
    <source>
        <strain evidence="3 5">DSM 22150</strain>
    </source>
</reference>
<dbReference type="InterPro" id="IPR001173">
    <property type="entry name" value="Glyco_trans_2-like"/>
</dbReference>
<dbReference type="InterPro" id="IPR029044">
    <property type="entry name" value="Nucleotide-diphossugar_trans"/>
</dbReference>
<accession>A0A143YSQ5</accession>
<reference evidence="2 4" key="1">
    <citation type="submission" date="2016-02" db="EMBL/GenBank/DDBJ databases">
        <authorList>
            <person name="Wen L."/>
            <person name="He K."/>
            <person name="Yang H."/>
        </authorList>
    </citation>
    <scope>NUCLEOTIDE SEQUENCE [LARGE SCALE GENOMIC DNA]</scope>
    <source>
        <strain evidence="2">Trichococcus_R210</strain>
    </source>
</reference>
<dbReference type="Proteomes" id="UP000076878">
    <property type="component" value="Unassembled WGS sequence"/>
</dbReference>
<dbReference type="Gene3D" id="3.90.550.10">
    <property type="entry name" value="Spore Coat Polysaccharide Biosynthesis Protein SpsA, Chain A"/>
    <property type="match status" value="1"/>
</dbReference>
<feature type="domain" description="Glycosyltransferase 2-like" evidence="1">
    <location>
        <begin position="3"/>
        <end position="163"/>
    </location>
</feature>
<evidence type="ECO:0000259" key="1">
    <source>
        <dbReference type="Pfam" id="PF00535"/>
    </source>
</evidence>
<dbReference type="EMBL" id="FNYT01000007">
    <property type="protein sequence ID" value="SEJ05839.1"/>
    <property type="molecule type" value="Genomic_DNA"/>
</dbReference>
<dbReference type="RefSeq" id="WP_068622750.1">
    <property type="nucleotide sequence ID" value="NZ_FJNB01000008.1"/>
</dbReference>
<evidence type="ECO:0000313" key="2">
    <source>
        <dbReference type="EMBL" id="CZQ95796.1"/>
    </source>
</evidence>
<protein>
    <submittedName>
        <fullName evidence="3">Glycosyltransferase involved in cell wall bisynthesis</fullName>
    </submittedName>
    <submittedName>
        <fullName evidence="2">Nucleotide-diphospho-sugar transferases</fullName>
    </submittedName>
</protein>
<evidence type="ECO:0000313" key="3">
    <source>
        <dbReference type="EMBL" id="SEJ05839.1"/>
    </source>
</evidence>
<dbReference type="EMBL" id="FJNB01000008">
    <property type="protein sequence ID" value="CZQ95796.1"/>
    <property type="molecule type" value="Genomic_DNA"/>
</dbReference>
<dbReference type="SUPFAM" id="SSF53448">
    <property type="entry name" value="Nucleotide-diphospho-sugar transferases"/>
    <property type="match status" value="1"/>
</dbReference>
<dbReference type="CDD" id="cd00761">
    <property type="entry name" value="Glyco_tranf_GTA_type"/>
    <property type="match status" value="1"/>
</dbReference>
<dbReference type="STRING" id="640938.TR210_1337"/>
<dbReference type="OrthoDB" id="396512at2"/>
<gene>
    <name evidence="3" type="ORF">SAMN05216375_10713</name>
    <name evidence="2" type="ORF">TR210_1337</name>
</gene>
<dbReference type="PANTHER" id="PTHR22916">
    <property type="entry name" value="GLYCOSYLTRANSFERASE"/>
    <property type="match status" value="1"/>
</dbReference>
<sequence length="280" mass="32399">MVSVVIPFYKGNQYIPQLCEILRKNAIALATQCNVEMEVIFVNDSPDIEIVFPQKEDNITVINNKVNCGIQKSRWTGIQHASGEFILLLDQDDLIADDCIASQYKAIQDCDFVVSNGYMTDSSGDSICLYKNEIEQRKVLNINFYYRCSNPIISPGQVLIRKECIPSIWGNINMRYHGADDLFLWLLLLSDKHCKGTINPQKLYTHVFTGSNTSLNLELMEKSNLEVLEIMKDKMSIFNRFCFYRRTEYYAHLRDSIGYKISYADVALMRFCYKRRIGRI</sequence>
<proteinExistence type="predicted"/>
<evidence type="ECO:0000313" key="4">
    <source>
        <dbReference type="Proteomes" id="UP000076878"/>
    </source>
</evidence>
<dbReference type="GO" id="GO:0016758">
    <property type="term" value="F:hexosyltransferase activity"/>
    <property type="evidence" value="ECO:0007669"/>
    <property type="project" value="UniProtKB-ARBA"/>
</dbReference>